<keyword evidence="7" id="KW-0342">GTP-binding</keyword>
<dbReference type="SUPFAM" id="SSF52540">
    <property type="entry name" value="P-loop containing nucleoside triphosphate hydrolases"/>
    <property type="match status" value="1"/>
</dbReference>
<dbReference type="AlphaFoldDB" id="A0A5D0MJN4"/>
<keyword evidence="6" id="KW-0862">Zinc</keyword>
<protein>
    <submittedName>
        <fullName evidence="9">Hydrogenase nickel incorporation protein HypB</fullName>
    </submittedName>
</protein>
<keyword evidence="5" id="KW-0378">Hydrolase</keyword>
<keyword evidence="4" id="KW-0547">Nucleotide-binding</keyword>
<evidence type="ECO:0000256" key="2">
    <source>
        <dbReference type="ARBA" id="ARBA00022596"/>
    </source>
</evidence>
<evidence type="ECO:0000256" key="7">
    <source>
        <dbReference type="ARBA" id="ARBA00023134"/>
    </source>
</evidence>
<keyword evidence="3" id="KW-0479">Metal-binding</keyword>
<feature type="domain" description="CobW/HypB/UreG nucleotide-binding" evidence="8">
    <location>
        <begin position="35"/>
        <end position="193"/>
    </location>
</feature>
<name>A0A5D0MJN4_9BACT</name>
<evidence type="ECO:0000313" key="10">
    <source>
        <dbReference type="Proteomes" id="UP000324143"/>
    </source>
</evidence>
<dbReference type="GO" id="GO:0008270">
    <property type="term" value="F:zinc ion binding"/>
    <property type="evidence" value="ECO:0007669"/>
    <property type="project" value="TreeGrafter"/>
</dbReference>
<evidence type="ECO:0000256" key="6">
    <source>
        <dbReference type="ARBA" id="ARBA00022833"/>
    </source>
</evidence>
<dbReference type="InterPro" id="IPR003495">
    <property type="entry name" value="CobW/HypB/UreG_nucleotide-bd"/>
</dbReference>
<keyword evidence="10" id="KW-1185">Reference proteome</keyword>
<evidence type="ECO:0000256" key="5">
    <source>
        <dbReference type="ARBA" id="ARBA00022801"/>
    </source>
</evidence>
<dbReference type="InterPro" id="IPR004392">
    <property type="entry name" value="Hyd_mat_HypB"/>
</dbReference>
<dbReference type="NCBIfam" id="TIGR00073">
    <property type="entry name" value="hypB"/>
    <property type="match status" value="1"/>
</dbReference>
<comment type="similarity">
    <text evidence="1">Belongs to the SIMIBI class G3E GTPase family. HypB/HupM subfamily.</text>
</comment>
<dbReference type="Gene3D" id="3.40.50.300">
    <property type="entry name" value="P-loop containing nucleotide triphosphate hydrolases"/>
    <property type="match status" value="1"/>
</dbReference>
<dbReference type="Pfam" id="PF02492">
    <property type="entry name" value="cobW"/>
    <property type="match status" value="1"/>
</dbReference>
<proteinExistence type="inferred from homology"/>
<evidence type="ECO:0000259" key="8">
    <source>
        <dbReference type="Pfam" id="PF02492"/>
    </source>
</evidence>
<evidence type="ECO:0000313" key="9">
    <source>
        <dbReference type="EMBL" id="TYB31741.1"/>
    </source>
</evidence>
<organism evidence="9 10">
    <name type="scientific">Candidatus Mcinerneyibacterium aminivorans</name>
    <dbReference type="NCBI Taxonomy" id="2703815"/>
    <lineage>
        <taxon>Bacteria</taxon>
        <taxon>Candidatus Macinerneyibacteriota</taxon>
        <taxon>Candidatus Mcinerneyibacteria</taxon>
        <taxon>Candidatus Mcinerneyibacteriales</taxon>
        <taxon>Candidatus Mcinerneyibacteriaceae</taxon>
        <taxon>Candidatus Mcinerneyibacterium</taxon>
    </lineage>
</organism>
<dbReference type="EMBL" id="VSIX01000029">
    <property type="protein sequence ID" value="TYB31741.1"/>
    <property type="molecule type" value="Genomic_DNA"/>
</dbReference>
<keyword evidence="2" id="KW-0533">Nickel</keyword>
<evidence type="ECO:0000256" key="3">
    <source>
        <dbReference type="ARBA" id="ARBA00022723"/>
    </source>
</evidence>
<dbReference type="InterPro" id="IPR027417">
    <property type="entry name" value="P-loop_NTPase"/>
</dbReference>
<dbReference type="PIRSF" id="PIRSF005624">
    <property type="entry name" value="Ni-bind_GTPase"/>
    <property type="match status" value="1"/>
</dbReference>
<evidence type="ECO:0000256" key="1">
    <source>
        <dbReference type="ARBA" id="ARBA00006211"/>
    </source>
</evidence>
<dbReference type="Proteomes" id="UP000324143">
    <property type="component" value="Unassembled WGS sequence"/>
</dbReference>
<dbReference type="PANTHER" id="PTHR30134:SF2">
    <property type="entry name" value="HYDROGENASE MATURATION FACTOR HYPB"/>
    <property type="match status" value="1"/>
</dbReference>
<dbReference type="GO" id="GO:0005525">
    <property type="term" value="F:GTP binding"/>
    <property type="evidence" value="ECO:0007669"/>
    <property type="project" value="UniProtKB-KW"/>
</dbReference>
<comment type="caution">
    <text evidence="9">The sequence shown here is derived from an EMBL/GenBank/DDBJ whole genome shotgun (WGS) entry which is preliminary data.</text>
</comment>
<sequence>MEIVKIGKEAMKKNENFADKNNKLLTDNDIFAVDVMGSVGSGKTSIIKQIIKKLKNKQRIGVIAGDLTTEIDARRIEEEGVPVIQIQTGRVCHLDAGLVQKAITKFNLADIDLLFIENVGNLICPAGCPIGAHMELVVTSVTEGPYMIQKHPPMFQRADTVAMNKIDFAEKMEISIENFKEDLSKINPTSKFVGTNGLTGEGVEELIECMNLPQ</sequence>
<gene>
    <name evidence="9" type="primary">hypB</name>
    <name evidence="9" type="ORF">FXF47_02405</name>
</gene>
<evidence type="ECO:0000256" key="4">
    <source>
        <dbReference type="ARBA" id="ARBA00022741"/>
    </source>
</evidence>
<dbReference type="PANTHER" id="PTHR30134">
    <property type="entry name" value="HYDROGENASE PROTEIN ASSEMBLY PROTEIN, NICKEL CHAPERONE"/>
    <property type="match status" value="1"/>
</dbReference>
<dbReference type="GO" id="GO:0051604">
    <property type="term" value="P:protein maturation"/>
    <property type="evidence" value="ECO:0007669"/>
    <property type="project" value="InterPro"/>
</dbReference>
<reference evidence="9" key="1">
    <citation type="submission" date="2019-08" db="EMBL/GenBank/DDBJ databases">
        <title>Genomic characterization of a novel candidate phylum (ARYD3) from a high temperature, high salinity tertiary oil reservoir in north central Oklahoma, USA.</title>
        <authorList>
            <person name="Youssef N.H."/>
            <person name="Yadav A."/>
            <person name="Elshahed M.S."/>
        </authorList>
    </citation>
    <scope>NUCLEOTIDE SEQUENCE [LARGE SCALE GENOMIC DNA]</scope>
    <source>
        <strain evidence="9">ARYD3</strain>
    </source>
</reference>
<accession>A0A5D0MJN4</accession>
<dbReference type="GO" id="GO:0016151">
    <property type="term" value="F:nickel cation binding"/>
    <property type="evidence" value="ECO:0007669"/>
    <property type="project" value="InterPro"/>
</dbReference>
<dbReference type="GO" id="GO:0003924">
    <property type="term" value="F:GTPase activity"/>
    <property type="evidence" value="ECO:0007669"/>
    <property type="project" value="InterPro"/>
</dbReference>